<keyword evidence="4" id="KW-1185">Reference proteome</keyword>
<protein>
    <submittedName>
        <fullName evidence="3">Tyrosine-type recombinase/integrase</fullName>
    </submittedName>
</protein>
<evidence type="ECO:0000259" key="2">
    <source>
        <dbReference type="PROSITE" id="PS51898"/>
    </source>
</evidence>
<evidence type="ECO:0000313" key="4">
    <source>
        <dbReference type="Proteomes" id="UP001644719"/>
    </source>
</evidence>
<reference evidence="3 4" key="1">
    <citation type="journal article" date="2020" name="Cell Host Microbe">
        <title>Functional and Genomic Variation between Human-Derived Isolates of Lachnospiraceae Reveals Inter- and Intra-Species Diversity.</title>
        <authorList>
            <person name="Sorbara M.T."/>
            <person name="Littmann E.R."/>
            <person name="Fontana E."/>
            <person name="Moody T.U."/>
            <person name="Kohout C.E."/>
            <person name="Gjonbalaj M."/>
            <person name="Eaton V."/>
            <person name="Seok R."/>
            <person name="Leiner I.M."/>
            <person name="Pamer E.G."/>
        </authorList>
    </citation>
    <scope>NUCLEOTIDE SEQUENCE [LARGE SCALE GENOMIC DNA]</scope>
    <source>
        <strain evidence="3 4">MSK.17.74</strain>
    </source>
</reference>
<comment type="caution">
    <text evidence="3">The sequence shown here is derived from an EMBL/GenBank/DDBJ whole genome shotgun (WGS) entry which is preliminary data.</text>
</comment>
<dbReference type="SUPFAM" id="SSF56349">
    <property type="entry name" value="DNA breaking-rejoining enzymes"/>
    <property type="match status" value="1"/>
</dbReference>
<gene>
    <name evidence="3" type="ORF">G5B17_21070</name>
</gene>
<evidence type="ECO:0000256" key="1">
    <source>
        <dbReference type="ARBA" id="ARBA00023172"/>
    </source>
</evidence>
<dbReference type="InterPro" id="IPR013762">
    <property type="entry name" value="Integrase-like_cat_sf"/>
</dbReference>
<organism evidence="3 4">
    <name type="scientific">Blautia faecis</name>
    <dbReference type="NCBI Taxonomy" id="871665"/>
    <lineage>
        <taxon>Bacteria</taxon>
        <taxon>Bacillati</taxon>
        <taxon>Bacillota</taxon>
        <taxon>Clostridia</taxon>
        <taxon>Lachnospirales</taxon>
        <taxon>Lachnospiraceae</taxon>
        <taxon>Blautia</taxon>
    </lineage>
</organism>
<keyword evidence="1" id="KW-0233">DNA recombination</keyword>
<feature type="domain" description="Tyr recombinase" evidence="2">
    <location>
        <begin position="131"/>
        <end position="326"/>
    </location>
</feature>
<dbReference type="InterPro" id="IPR002104">
    <property type="entry name" value="Integrase_catalytic"/>
</dbReference>
<dbReference type="PROSITE" id="PS51898">
    <property type="entry name" value="TYR_RECOMBINASE"/>
    <property type="match status" value="1"/>
</dbReference>
<dbReference type="EMBL" id="JAAITS010000140">
    <property type="protein sequence ID" value="NSG87816.1"/>
    <property type="molecule type" value="Genomic_DNA"/>
</dbReference>
<dbReference type="Proteomes" id="UP001644719">
    <property type="component" value="Unassembled WGS sequence"/>
</dbReference>
<name>A0ABX2HCP5_9FIRM</name>
<dbReference type="Gene3D" id="1.10.443.10">
    <property type="entry name" value="Intergrase catalytic core"/>
    <property type="match status" value="1"/>
</dbReference>
<dbReference type="InterPro" id="IPR011010">
    <property type="entry name" value="DNA_brk_join_enz"/>
</dbReference>
<evidence type="ECO:0000313" key="3">
    <source>
        <dbReference type="EMBL" id="NSG87816.1"/>
    </source>
</evidence>
<feature type="non-terminal residue" evidence="3">
    <location>
        <position position="326"/>
    </location>
</feature>
<proteinExistence type="predicted"/>
<sequence length="326" mass="37436">MRKESKEMAVTAATMKKEKRNEPAATTFVNYLESWYQNKCLSNSTSSSTAAYYYWMIFNVIEPSLPDKERAVDDIDAEYLNALLACINQKNENTAASAYRFLRVFIKDRFEPDTGDYELFFQIKKYSVLEKNPVLYTPEQLTCLLSAAKKDNTSHYLEYALALYCGLKPGEILGLKYDSFDLEAGTVTICGLHARNYVSADRNGGDNSQSLKYSGRKLRSDSNYRTVPVPEFLFDEIRERRYLNEGILLRYPGLAEEGALCLGPYGKVKTLPTLNTRLKKITQSYGLPRISLGDLRYMYLADLIKREKQFDKIMKLFGYANPYRML</sequence>
<dbReference type="RefSeq" id="WP_148463815.1">
    <property type="nucleotide sequence ID" value="NZ_JAAITS010000140.1"/>
</dbReference>
<accession>A0ABX2HCP5</accession>